<proteinExistence type="predicted"/>
<gene>
    <name evidence="2" type="ORF">RRG08_063948</name>
</gene>
<evidence type="ECO:0000313" key="3">
    <source>
        <dbReference type="Proteomes" id="UP001283361"/>
    </source>
</evidence>
<keyword evidence="1" id="KW-0472">Membrane</keyword>
<dbReference type="AlphaFoldDB" id="A0AAE0YEX5"/>
<dbReference type="Proteomes" id="UP001283361">
    <property type="component" value="Unassembled WGS sequence"/>
</dbReference>
<reference evidence="2" key="1">
    <citation type="journal article" date="2023" name="G3 (Bethesda)">
        <title>A reference genome for the long-term kleptoplast-retaining sea slug Elysia crispata morphotype clarki.</title>
        <authorList>
            <person name="Eastman K.E."/>
            <person name="Pendleton A.L."/>
            <person name="Shaikh M.A."/>
            <person name="Suttiyut T."/>
            <person name="Ogas R."/>
            <person name="Tomko P."/>
            <person name="Gavelis G."/>
            <person name="Widhalm J.R."/>
            <person name="Wisecaver J.H."/>
        </authorList>
    </citation>
    <scope>NUCLEOTIDE SEQUENCE</scope>
    <source>
        <strain evidence="2">ECLA1</strain>
    </source>
</reference>
<sequence>MYTSRLEPPFLSKLRAASQARSSSLLQQTCKLLQQRWCTVVQTSRELVARRPGRFFRVLVLLSSIPVSVGAAGLHPVF</sequence>
<comment type="caution">
    <text evidence="2">The sequence shown here is derived from an EMBL/GenBank/DDBJ whole genome shotgun (WGS) entry which is preliminary data.</text>
</comment>
<evidence type="ECO:0000313" key="2">
    <source>
        <dbReference type="EMBL" id="KAK3743085.1"/>
    </source>
</evidence>
<evidence type="ECO:0000256" key="1">
    <source>
        <dbReference type="SAM" id="Phobius"/>
    </source>
</evidence>
<feature type="transmembrane region" description="Helical" evidence="1">
    <location>
        <begin position="55"/>
        <end position="74"/>
    </location>
</feature>
<protein>
    <submittedName>
        <fullName evidence="2">Uncharacterized protein</fullName>
    </submittedName>
</protein>
<keyword evidence="1" id="KW-1133">Transmembrane helix</keyword>
<name>A0AAE0YEX5_9GAST</name>
<organism evidence="2 3">
    <name type="scientific">Elysia crispata</name>
    <name type="common">lettuce slug</name>
    <dbReference type="NCBI Taxonomy" id="231223"/>
    <lineage>
        <taxon>Eukaryota</taxon>
        <taxon>Metazoa</taxon>
        <taxon>Spiralia</taxon>
        <taxon>Lophotrochozoa</taxon>
        <taxon>Mollusca</taxon>
        <taxon>Gastropoda</taxon>
        <taxon>Heterobranchia</taxon>
        <taxon>Euthyneura</taxon>
        <taxon>Panpulmonata</taxon>
        <taxon>Sacoglossa</taxon>
        <taxon>Placobranchoidea</taxon>
        <taxon>Plakobranchidae</taxon>
        <taxon>Elysia</taxon>
    </lineage>
</organism>
<keyword evidence="1" id="KW-0812">Transmembrane</keyword>
<dbReference type="EMBL" id="JAWDGP010006323">
    <property type="protein sequence ID" value="KAK3743085.1"/>
    <property type="molecule type" value="Genomic_DNA"/>
</dbReference>
<keyword evidence="3" id="KW-1185">Reference proteome</keyword>
<accession>A0AAE0YEX5</accession>